<dbReference type="RefSeq" id="WP_233697868.1">
    <property type="nucleotide sequence ID" value="NZ_JAJNBZ010000017.1"/>
</dbReference>
<sequence>MDVEKIVRSLIRKYKTNCPFQLAQHVNIQVQLTHLGNSTRGFYFRKLRRRYIVINSDLPFEWQRFVCAHELAHDRLHKGVGHFFIERHTLFQVGKFERQANQFALQLLLADQECMAGETREMYCARNGIPPEMAKFLPIESDRE</sequence>
<dbReference type="EMBL" id="JAJNBZ010000017">
    <property type="protein sequence ID" value="MCE5171375.1"/>
    <property type="molecule type" value="Genomic_DNA"/>
</dbReference>
<dbReference type="PANTHER" id="PTHR43236">
    <property type="entry name" value="ANTITOXIN HIGA1"/>
    <property type="match status" value="1"/>
</dbReference>
<protein>
    <submittedName>
        <fullName evidence="2">ImmA/IrrE family metallo-endopeptidase</fullName>
    </submittedName>
</protein>
<dbReference type="Pfam" id="PF06114">
    <property type="entry name" value="Peptidase_M78"/>
    <property type="match status" value="1"/>
</dbReference>
<dbReference type="InterPro" id="IPR052345">
    <property type="entry name" value="Rad_response_metalloprotease"/>
</dbReference>
<evidence type="ECO:0000259" key="1">
    <source>
        <dbReference type="Pfam" id="PF06114"/>
    </source>
</evidence>
<feature type="domain" description="IrrE N-terminal-like" evidence="1">
    <location>
        <begin position="24"/>
        <end position="114"/>
    </location>
</feature>
<gene>
    <name evidence="2" type="ORF">LQV63_18910</name>
</gene>
<evidence type="ECO:0000313" key="2">
    <source>
        <dbReference type="EMBL" id="MCE5171375.1"/>
    </source>
</evidence>
<dbReference type="Proteomes" id="UP001199916">
    <property type="component" value="Unassembled WGS sequence"/>
</dbReference>
<accession>A0ABS8YM24</accession>
<dbReference type="Gene3D" id="1.10.10.2910">
    <property type="match status" value="1"/>
</dbReference>
<proteinExistence type="predicted"/>
<keyword evidence="3" id="KW-1185">Reference proteome</keyword>
<comment type="caution">
    <text evidence="2">The sequence shown here is derived from an EMBL/GenBank/DDBJ whole genome shotgun (WGS) entry which is preliminary data.</text>
</comment>
<reference evidence="2 3" key="1">
    <citation type="submission" date="2021-11" db="EMBL/GenBank/DDBJ databases">
        <title>Draft genome sequence of Paenibacillus profundus YoMME, a new Gram-positive bacteria with exoelectrogenic properties.</title>
        <authorList>
            <person name="Hubenova Y."/>
            <person name="Hubenova E."/>
            <person name="Manasiev Y."/>
            <person name="Peykov S."/>
            <person name="Mitov M."/>
        </authorList>
    </citation>
    <scope>NUCLEOTIDE SEQUENCE [LARGE SCALE GENOMIC DNA]</scope>
    <source>
        <strain evidence="2 3">YoMME</strain>
    </source>
</reference>
<dbReference type="PANTHER" id="PTHR43236:SF1">
    <property type="entry name" value="BLL7220 PROTEIN"/>
    <property type="match status" value="1"/>
</dbReference>
<organism evidence="2 3">
    <name type="scientific">Paenibacillus profundus</name>
    <dbReference type="NCBI Taxonomy" id="1173085"/>
    <lineage>
        <taxon>Bacteria</taxon>
        <taxon>Bacillati</taxon>
        <taxon>Bacillota</taxon>
        <taxon>Bacilli</taxon>
        <taxon>Bacillales</taxon>
        <taxon>Paenibacillaceae</taxon>
        <taxon>Paenibacillus</taxon>
    </lineage>
</organism>
<name>A0ABS8YM24_9BACL</name>
<dbReference type="InterPro" id="IPR010359">
    <property type="entry name" value="IrrE_HExxH"/>
</dbReference>
<evidence type="ECO:0000313" key="3">
    <source>
        <dbReference type="Proteomes" id="UP001199916"/>
    </source>
</evidence>